<dbReference type="OrthoDB" id="9971233at2"/>
<sequence length="138" mass="13895">MRRHARITLSALLPVLLLALWAAFTALTGGAPVAGAPSATAVGTNAVTPVRADTLQRAASATRSDPRRTPAAPVQTVVAADSGDRPAGPPTAATGPVAMALPHPMTGRESVGPRQERAPPVRGSGPARTRAPPALHGN</sequence>
<dbReference type="RefSeq" id="WP_146478585.1">
    <property type="nucleotide sequence ID" value="NZ_CP042266.1"/>
</dbReference>
<proteinExistence type="predicted"/>
<accession>A0A5B8JCQ6</accession>
<organism evidence="2 3">
    <name type="scientific">Streptomyces qinzhouensis</name>
    <dbReference type="NCBI Taxonomy" id="2599401"/>
    <lineage>
        <taxon>Bacteria</taxon>
        <taxon>Bacillati</taxon>
        <taxon>Actinomycetota</taxon>
        <taxon>Actinomycetes</taxon>
        <taxon>Kitasatosporales</taxon>
        <taxon>Streptomycetaceae</taxon>
        <taxon>Streptomyces</taxon>
    </lineage>
</organism>
<gene>
    <name evidence="2" type="ORF">FQU76_00795</name>
</gene>
<feature type="region of interest" description="Disordered" evidence="1">
    <location>
        <begin position="55"/>
        <end position="138"/>
    </location>
</feature>
<keyword evidence="3" id="KW-1185">Reference proteome</keyword>
<reference evidence="2 3" key="1">
    <citation type="submission" date="2019-07" db="EMBL/GenBank/DDBJ databases">
        <authorList>
            <person name="Zhu P."/>
        </authorList>
    </citation>
    <scope>NUCLEOTIDE SEQUENCE [LARGE SCALE GENOMIC DNA]</scope>
    <source>
        <strain evidence="2 3">SSL-25</strain>
    </source>
</reference>
<evidence type="ECO:0000256" key="1">
    <source>
        <dbReference type="SAM" id="MobiDB-lite"/>
    </source>
</evidence>
<feature type="compositionally biased region" description="Low complexity" evidence="1">
    <location>
        <begin position="69"/>
        <end position="80"/>
    </location>
</feature>
<dbReference type="Proteomes" id="UP000320580">
    <property type="component" value="Chromosome"/>
</dbReference>
<evidence type="ECO:0000313" key="2">
    <source>
        <dbReference type="EMBL" id="QDY75273.1"/>
    </source>
</evidence>
<name>A0A5B8JCQ6_9ACTN</name>
<dbReference type="AlphaFoldDB" id="A0A5B8JCQ6"/>
<protein>
    <submittedName>
        <fullName evidence="2">Uncharacterized protein</fullName>
    </submittedName>
</protein>
<evidence type="ECO:0000313" key="3">
    <source>
        <dbReference type="Proteomes" id="UP000320580"/>
    </source>
</evidence>
<dbReference type="EMBL" id="CP042266">
    <property type="protein sequence ID" value="QDY75273.1"/>
    <property type="molecule type" value="Genomic_DNA"/>
</dbReference>
<dbReference type="KEGG" id="sqz:FQU76_00795"/>